<comment type="caution">
    <text evidence="1">The sequence shown here is derived from an EMBL/GenBank/DDBJ whole genome shotgun (WGS) entry which is preliminary data.</text>
</comment>
<sequence>MQLLCKDFNNPEVAGAVNPHPDYGYFYNAPTPGLRLLGINSMVCDIAVNGNQIYSQPRLGKVSGYKCKSPLLFFKPPIPLSAPKRKRAPLKKGYKATGSRKQLARAKKDAAKLILKTM</sequence>
<reference evidence="1 2" key="1">
    <citation type="submission" date="2019-08" db="EMBL/GenBank/DDBJ databases">
        <title>The genome sequence of a newly discovered highly antifungal drug resistant Aspergillus species, Aspergillus tanneri NIH 1004.</title>
        <authorList>
            <person name="Mounaud S."/>
            <person name="Singh I."/>
            <person name="Joardar V."/>
            <person name="Pakala S."/>
            <person name="Pakala S."/>
            <person name="Venepally P."/>
            <person name="Chung J.K."/>
            <person name="Losada L."/>
            <person name="Nierman W.C."/>
        </authorList>
    </citation>
    <scope>NUCLEOTIDE SEQUENCE [LARGE SCALE GENOMIC DNA]</scope>
    <source>
        <strain evidence="1 2">NIH1004</strain>
    </source>
</reference>
<evidence type="ECO:0000313" key="2">
    <source>
        <dbReference type="Proteomes" id="UP000324241"/>
    </source>
</evidence>
<evidence type="ECO:0000313" key="1">
    <source>
        <dbReference type="EMBL" id="KAA8642570.1"/>
    </source>
</evidence>
<gene>
    <name evidence="1" type="ORF">ATNIH1004_011515</name>
</gene>
<accession>A0A5M9MAV2</accession>
<organism evidence="1 2">
    <name type="scientific">Aspergillus tanneri</name>
    <dbReference type="NCBI Taxonomy" id="1220188"/>
    <lineage>
        <taxon>Eukaryota</taxon>
        <taxon>Fungi</taxon>
        <taxon>Dikarya</taxon>
        <taxon>Ascomycota</taxon>
        <taxon>Pezizomycotina</taxon>
        <taxon>Eurotiomycetes</taxon>
        <taxon>Eurotiomycetidae</taxon>
        <taxon>Eurotiales</taxon>
        <taxon>Aspergillaceae</taxon>
        <taxon>Aspergillus</taxon>
        <taxon>Aspergillus subgen. Circumdati</taxon>
    </lineage>
</organism>
<name>A0A5M9MAV2_9EURO</name>
<protein>
    <submittedName>
        <fullName evidence="1">Uncharacterized protein</fullName>
    </submittedName>
</protein>
<dbReference type="EMBL" id="QUQM01000008">
    <property type="protein sequence ID" value="KAA8642570.1"/>
    <property type="molecule type" value="Genomic_DNA"/>
</dbReference>
<dbReference type="RefSeq" id="XP_033421932.1">
    <property type="nucleotide sequence ID" value="XM_033576077.1"/>
</dbReference>
<dbReference type="AlphaFoldDB" id="A0A5M9MAV2"/>
<dbReference type="GeneID" id="54334216"/>
<proteinExistence type="predicted"/>
<dbReference type="Proteomes" id="UP000324241">
    <property type="component" value="Unassembled WGS sequence"/>
</dbReference>
<dbReference type="VEuPathDB" id="FungiDB:EYZ11_010762"/>